<feature type="domain" description="BSD" evidence="16">
    <location>
        <begin position="180"/>
        <end position="232"/>
    </location>
</feature>
<protein>
    <recommendedName>
        <fullName evidence="11">General transcription factor IIH subunit 1</fullName>
    </recommendedName>
    <alternativeName>
        <fullName evidence="12">Basic transcription factor 2 62 kDa subunit</fullName>
    </alternativeName>
    <alternativeName>
        <fullName evidence="13">General transcription factor IIH polypeptide 1</fullName>
    </alternativeName>
    <alternativeName>
        <fullName evidence="14">TFIIH basal transcription factor complex p62 subunit</fullName>
    </alternativeName>
</protein>
<dbReference type="InterPro" id="IPR013876">
    <property type="entry name" value="TFIIH_BTF_p62_N"/>
</dbReference>
<dbReference type="GO" id="GO:0006351">
    <property type="term" value="P:DNA-templated transcription"/>
    <property type="evidence" value="ECO:0007669"/>
    <property type="project" value="InterPro"/>
</dbReference>
<comment type="subunit">
    <text evidence="10">Component of the 7-subunit TFIIH core complex composed of XPB/ERCC3, XPD/ERCC2, GTF2H1, GTF2H2, GTF2H3, GTF2H4 and GTF2H5, which is active in NER. The core complex associates with the 3-subunit CDK-activating kinase (CAK) module composed of CCNH/cyclin H, CDK7 and MNAT1 to form the 10-subunit holoenzyme (holo-TFIIH) active in transcription. Interacts with PUF60.</text>
</comment>
<accession>A0A8C3G733</accession>
<dbReference type="SUPFAM" id="SSF50729">
    <property type="entry name" value="PH domain-like"/>
    <property type="match status" value="1"/>
</dbReference>
<evidence type="ECO:0000256" key="12">
    <source>
        <dbReference type="ARBA" id="ARBA00076512"/>
    </source>
</evidence>
<comment type="function">
    <text evidence="9">Component of the general transcription and DNA repair factor IIH (TFIIH) core complex, which is involved in general and transcription-coupled nucleotide excision repair (NER) of damaged DNA and, when complexed to CAK, in RNA transcription by RNA polymerase II. In NER, TFIIH acts by opening DNA around the lesion to allow the excision of the damaged oligonucleotide and its replacement by a new DNA fragment. In transcription, TFIIH has an essential role in transcription initiation. When the pre-initiation complex (PIC) has been established, TFIIH is required for promoter opening and promoter escape. Phosphorylation of the C-terminal tail (CTD) of the largest subunit of RNA polymerase II by the kinase module CAK controls the initiation of transcription.</text>
</comment>
<dbReference type="SMART" id="SM00751">
    <property type="entry name" value="BSD"/>
    <property type="match status" value="2"/>
</dbReference>
<dbReference type="FunFam" id="2.30.29.30:FF:000115">
    <property type="entry name" value="General transcription factor IIH subunit 1"/>
    <property type="match status" value="1"/>
</dbReference>
<comment type="subcellular location">
    <subcellularLocation>
        <location evidence="1">Nucleus</location>
    </subcellularLocation>
</comment>
<feature type="compositionally biased region" description="Polar residues" evidence="15">
    <location>
        <begin position="327"/>
        <end position="343"/>
    </location>
</feature>
<dbReference type="Ensembl" id="ENSCLMT00005040510.1">
    <property type="protein sequence ID" value="ENSCLMP00005039034.1"/>
    <property type="gene ID" value="ENSCLMG00005018455.1"/>
</dbReference>
<dbReference type="GeneTree" id="ENSGT00390000015066"/>
<evidence type="ECO:0000256" key="14">
    <source>
        <dbReference type="ARBA" id="ARBA00082827"/>
    </source>
</evidence>
<keyword evidence="4" id="KW-0227">DNA damage</keyword>
<keyword evidence="7" id="KW-0234">DNA repair</keyword>
<evidence type="ECO:0000256" key="9">
    <source>
        <dbReference type="ARBA" id="ARBA00057028"/>
    </source>
</evidence>
<evidence type="ECO:0000256" key="5">
    <source>
        <dbReference type="ARBA" id="ARBA00023015"/>
    </source>
</evidence>
<gene>
    <name evidence="17" type="primary">gtf2h1</name>
</gene>
<organism evidence="17 18">
    <name type="scientific">Cyclopterus lumpus</name>
    <name type="common">Lumpsucker</name>
    <dbReference type="NCBI Taxonomy" id="8103"/>
    <lineage>
        <taxon>Eukaryota</taxon>
        <taxon>Metazoa</taxon>
        <taxon>Chordata</taxon>
        <taxon>Craniata</taxon>
        <taxon>Vertebrata</taxon>
        <taxon>Euteleostomi</taxon>
        <taxon>Actinopterygii</taxon>
        <taxon>Neopterygii</taxon>
        <taxon>Teleostei</taxon>
        <taxon>Neoteleostei</taxon>
        <taxon>Acanthomorphata</taxon>
        <taxon>Eupercaria</taxon>
        <taxon>Perciformes</taxon>
        <taxon>Cottioidei</taxon>
        <taxon>Cottales</taxon>
        <taxon>Cyclopteridae</taxon>
        <taxon>Cyclopterus</taxon>
    </lineage>
</organism>
<proteinExistence type="inferred from homology"/>
<comment type="similarity">
    <text evidence="2">Belongs to the TFB1 family.</text>
</comment>
<dbReference type="InterPro" id="IPR005607">
    <property type="entry name" value="BSD_dom"/>
</dbReference>
<dbReference type="GO" id="GO:0000439">
    <property type="term" value="C:transcription factor TFIIH core complex"/>
    <property type="evidence" value="ECO:0007669"/>
    <property type="project" value="InterPro"/>
</dbReference>
<dbReference type="Pfam" id="PF08567">
    <property type="entry name" value="PH_TFIIH"/>
    <property type="match status" value="1"/>
</dbReference>
<dbReference type="SUPFAM" id="SSF140383">
    <property type="entry name" value="BSD domain-like"/>
    <property type="match status" value="2"/>
</dbReference>
<evidence type="ECO:0000256" key="15">
    <source>
        <dbReference type="SAM" id="MobiDB-lite"/>
    </source>
</evidence>
<evidence type="ECO:0000256" key="2">
    <source>
        <dbReference type="ARBA" id="ARBA00009448"/>
    </source>
</evidence>
<sequence>MAALSEEVLLVVKKVRQRKQDGTLYLMAERIAWGPEGKDRFTVSHLYADTRCQKISPDGKAKIQLQLVLHTGESTTFHFSNDSSALKDRDAAKELLQQLLPKFKKKANKELEEKNRMLQEDPVLFQLYKDLVVSQVISADEFWANRLGDTNHADPSLSNNKQEVGISGAFLADIRPQTDGCNGLRYNLTADIIESIFRTYPTVKEKYCENVPHNLTEKEFWTRFFQSHYFHRDRINTGTQDIFSECAKQDEQGLKSMVVQGVKNPLVDLLSLEDKTLDEGYGVCTTLPSTSNSNRSVKESSNSAIIKRFNHHSAMVLAAGSRKGETPANQASETSNTDGNSRDSVFFQPPVKKPPLYAFKHYTTSQDIINSVNYIQHEMVNYKPNLTQVLSSTTASSAIAALSSGGVLMQAATQQAINQMVPSEVQGELKHLYAAAGELLRHFWSCFPVNTPFMEEKVTKMKSNLERFQMTKLCPFQEKIQRQYLSTNLTGHLEEMLQTAYSKFHIWQTRRMLRKT</sequence>
<evidence type="ECO:0000313" key="17">
    <source>
        <dbReference type="Ensembl" id="ENSCLMP00005039034.1"/>
    </source>
</evidence>
<dbReference type="InterPro" id="IPR027079">
    <property type="entry name" value="Tfb1/GTF2H1"/>
</dbReference>
<evidence type="ECO:0000256" key="8">
    <source>
        <dbReference type="ARBA" id="ARBA00023242"/>
    </source>
</evidence>
<evidence type="ECO:0000256" key="11">
    <source>
        <dbReference type="ARBA" id="ARBA00070129"/>
    </source>
</evidence>
<keyword evidence="5" id="KW-0805">Transcription regulation</keyword>
<dbReference type="InterPro" id="IPR035925">
    <property type="entry name" value="BSD_dom_sf"/>
</dbReference>
<dbReference type="PANTHER" id="PTHR12856">
    <property type="entry name" value="TRANSCRIPTION INITIATION FACTOR IIH-RELATED"/>
    <property type="match status" value="1"/>
</dbReference>
<keyword evidence="3" id="KW-0677">Repeat</keyword>
<feature type="domain" description="BSD" evidence="16">
    <location>
        <begin position="99"/>
        <end position="147"/>
    </location>
</feature>
<feature type="region of interest" description="Disordered" evidence="15">
    <location>
        <begin position="320"/>
        <end position="346"/>
    </location>
</feature>
<dbReference type="InterPro" id="IPR011993">
    <property type="entry name" value="PH-like_dom_sf"/>
</dbReference>
<evidence type="ECO:0000256" key="3">
    <source>
        <dbReference type="ARBA" id="ARBA00022737"/>
    </source>
</evidence>
<keyword evidence="8" id="KW-0539">Nucleus</keyword>
<evidence type="ECO:0000259" key="16">
    <source>
        <dbReference type="PROSITE" id="PS50858"/>
    </source>
</evidence>
<keyword evidence="6" id="KW-0804">Transcription</keyword>
<dbReference type="Gene3D" id="6.10.140.1200">
    <property type="match status" value="1"/>
</dbReference>
<reference evidence="17" key="1">
    <citation type="submission" date="2025-08" db="UniProtKB">
        <authorList>
            <consortium name="Ensembl"/>
        </authorList>
    </citation>
    <scope>IDENTIFICATION</scope>
</reference>
<evidence type="ECO:0000256" key="1">
    <source>
        <dbReference type="ARBA" id="ARBA00004123"/>
    </source>
</evidence>
<dbReference type="CDD" id="cd13229">
    <property type="entry name" value="PH_TFIIH"/>
    <property type="match status" value="1"/>
</dbReference>
<evidence type="ECO:0000256" key="10">
    <source>
        <dbReference type="ARBA" id="ARBA00063282"/>
    </source>
</evidence>
<dbReference type="Pfam" id="PF03909">
    <property type="entry name" value="BSD"/>
    <property type="match status" value="1"/>
</dbReference>
<dbReference type="GO" id="GO:0006289">
    <property type="term" value="P:nucleotide-excision repair"/>
    <property type="evidence" value="ECO:0007669"/>
    <property type="project" value="InterPro"/>
</dbReference>
<evidence type="ECO:0000256" key="7">
    <source>
        <dbReference type="ARBA" id="ARBA00023204"/>
    </source>
</evidence>
<reference evidence="17" key="2">
    <citation type="submission" date="2025-09" db="UniProtKB">
        <authorList>
            <consortium name="Ensembl"/>
        </authorList>
    </citation>
    <scope>IDENTIFICATION</scope>
</reference>
<dbReference type="PROSITE" id="PS50858">
    <property type="entry name" value="BSD"/>
    <property type="match status" value="2"/>
</dbReference>
<evidence type="ECO:0000256" key="4">
    <source>
        <dbReference type="ARBA" id="ARBA00022763"/>
    </source>
</evidence>
<name>A0A8C3G733_CYCLU</name>
<dbReference type="AlphaFoldDB" id="A0A8C3G733"/>
<dbReference type="Proteomes" id="UP000694565">
    <property type="component" value="Unplaced"/>
</dbReference>
<dbReference type="Gene3D" id="2.30.29.30">
    <property type="entry name" value="Pleckstrin-homology domain (PH domain)/Phosphotyrosine-binding domain (PTB)"/>
    <property type="match status" value="1"/>
</dbReference>
<evidence type="ECO:0000256" key="6">
    <source>
        <dbReference type="ARBA" id="ARBA00023163"/>
    </source>
</evidence>
<evidence type="ECO:0000256" key="13">
    <source>
        <dbReference type="ARBA" id="ARBA00077680"/>
    </source>
</evidence>
<evidence type="ECO:0000313" key="18">
    <source>
        <dbReference type="Proteomes" id="UP000694565"/>
    </source>
</evidence>
<keyword evidence="18" id="KW-1185">Reference proteome</keyword>